<dbReference type="Gene3D" id="2.40.170.20">
    <property type="entry name" value="TonB-dependent receptor, beta-barrel domain"/>
    <property type="match status" value="1"/>
</dbReference>
<dbReference type="AlphaFoldDB" id="A0A1E7ZA06"/>
<dbReference type="GO" id="GO:0009279">
    <property type="term" value="C:cell outer membrane"/>
    <property type="evidence" value="ECO:0007669"/>
    <property type="project" value="UniProtKB-SubCell"/>
</dbReference>
<dbReference type="PANTHER" id="PTHR47234">
    <property type="match status" value="1"/>
</dbReference>
<dbReference type="InterPro" id="IPR012910">
    <property type="entry name" value="Plug_dom"/>
</dbReference>
<protein>
    <recommendedName>
        <fullName evidence="15">TonB-dependent receptor</fullName>
    </recommendedName>
</protein>
<dbReference type="Pfam" id="PF07715">
    <property type="entry name" value="Plug"/>
    <property type="match status" value="1"/>
</dbReference>
<evidence type="ECO:0000256" key="8">
    <source>
        <dbReference type="PROSITE-ProRule" id="PRU01360"/>
    </source>
</evidence>
<name>A0A1E7ZA06_9ALTE</name>
<keyword evidence="5 9" id="KW-0798">TonB box</keyword>
<sequence>MASFSGLTATPAFRRSALAVMITASFTHCAFAQDVESAQSEPDPTVETIEVRGSATGTLIRGATPVGTNVVGISEEDVAEIGVPDSNELLAQIPQMTSTFNSRPTMATDIGQGMPMPKLRDIGTGGGSTTLVLLNGLRLPGSGIIQTVPNAAAIPPSVLSTVEVVMDGGSSIYGSDAIAGVVNFITQRPKDGVTLNLEGGFGDSYTAGTLNLTAGTSWDSGAAMLSFYHAENGDVMGSDRDFITADNTANGGGDYRTRQCSPGNITANGTSYRMDTLTEGSNLCDPNDGISYVPEQKQDTIFLALEQEFSDNVFLNLNTYYSDWGVDITGDATNALTDIGASGTITSDNPYFTAIGDETSQTVDFNFSDVVGPGAKNSSDFKAFSFMPELTVELPNYWRLKAAYSYGWAETHGEETGVNATAVAAALAGTDESTALNPYNVAATDSAVLSNILGYYGTLGDAKQTHHQVRLTLDGAIYSLPAGDVMLAVGTEYFKQNYDVSFGGGAANALQMTETSASRNVKSVFSEVVVPVMDDLDAGTIDFTASIRYDSYNDVGSTTNPKIGVDYSPTENLRLRAQWGTSFQAPSLADSGAAVDTRAITLGVSPFMAPDAADSDFFRGTIILAGGSDGLQPEESESYSVGFDWTPEFSDDLKVSMTYFDVDYSSAISLAPFYTPSVLFSTAGYADYYTLNPTLDEALAAADGMRIDGQSIESLYADGNSAYALFDARRNNMTATKLSGIDFDISKVWQTNFGSVNASVAGSYTLDRTFQPVQGAAYQDEKSTDERGDYNLLAQVGATYENMLGTVRILHTDGWENAVASADSLTTVNLFGKYDLGEYEFVEEASVTVNVDNLFDEDAVYYDDANGFISGSTLGRVIYLGLNLKM</sequence>
<dbReference type="PANTHER" id="PTHR47234:SF2">
    <property type="entry name" value="TONB-DEPENDENT RECEPTOR"/>
    <property type="match status" value="1"/>
</dbReference>
<evidence type="ECO:0000256" key="9">
    <source>
        <dbReference type="RuleBase" id="RU003357"/>
    </source>
</evidence>
<dbReference type="RefSeq" id="WP_070125992.1">
    <property type="nucleotide sequence ID" value="NZ_MDHN01000029.1"/>
</dbReference>
<comment type="subcellular location">
    <subcellularLocation>
        <location evidence="1 8">Cell outer membrane</location>
        <topology evidence="1 8">Multi-pass membrane protein</topology>
    </subcellularLocation>
</comment>
<dbReference type="InterPro" id="IPR036942">
    <property type="entry name" value="Beta-barrel_TonB_sf"/>
</dbReference>
<evidence type="ECO:0000259" key="12">
    <source>
        <dbReference type="Pfam" id="PF07715"/>
    </source>
</evidence>
<organism evidence="13 14">
    <name type="scientific">Alteromonas confluentis</name>
    <dbReference type="NCBI Taxonomy" id="1656094"/>
    <lineage>
        <taxon>Bacteria</taxon>
        <taxon>Pseudomonadati</taxon>
        <taxon>Pseudomonadota</taxon>
        <taxon>Gammaproteobacteria</taxon>
        <taxon>Alteromonadales</taxon>
        <taxon>Alteromonadaceae</taxon>
        <taxon>Alteromonas/Salinimonas group</taxon>
        <taxon>Alteromonas</taxon>
    </lineage>
</organism>
<evidence type="ECO:0000256" key="10">
    <source>
        <dbReference type="SAM" id="SignalP"/>
    </source>
</evidence>
<evidence type="ECO:0000256" key="6">
    <source>
        <dbReference type="ARBA" id="ARBA00023136"/>
    </source>
</evidence>
<reference evidence="13 14" key="1">
    <citation type="submission" date="2016-08" db="EMBL/GenBank/DDBJ databases">
        <authorList>
            <person name="Seilhamer J.J."/>
        </authorList>
    </citation>
    <scope>NUCLEOTIDE SEQUENCE [LARGE SCALE GENOMIC DNA]</scope>
    <source>
        <strain evidence="13 14">KCTC 42603</strain>
    </source>
</reference>
<evidence type="ECO:0008006" key="15">
    <source>
        <dbReference type="Google" id="ProtNLM"/>
    </source>
</evidence>
<comment type="caution">
    <text evidence="13">The sequence shown here is derived from an EMBL/GenBank/DDBJ whole genome shotgun (WGS) entry which is preliminary data.</text>
</comment>
<evidence type="ECO:0000256" key="7">
    <source>
        <dbReference type="ARBA" id="ARBA00023237"/>
    </source>
</evidence>
<gene>
    <name evidence="13" type="ORF">BFC18_14345</name>
</gene>
<evidence type="ECO:0000256" key="5">
    <source>
        <dbReference type="ARBA" id="ARBA00023077"/>
    </source>
</evidence>
<dbReference type="Pfam" id="PF00593">
    <property type="entry name" value="TonB_dep_Rec_b-barrel"/>
    <property type="match status" value="1"/>
</dbReference>
<evidence type="ECO:0000313" key="13">
    <source>
        <dbReference type="EMBL" id="OFC70349.1"/>
    </source>
</evidence>
<feature type="signal peptide" evidence="10">
    <location>
        <begin position="1"/>
        <end position="32"/>
    </location>
</feature>
<dbReference type="STRING" id="1656094.BFC18_14345"/>
<dbReference type="PROSITE" id="PS52016">
    <property type="entry name" value="TONB_DEPENDENT_REC_3"/>
    <property type="match status" value="1"/>
</dbReference>
<feature type="domain" description="TonB-dependent receptor-like beta-barrel" evidence="11">
    <location>
        <begin position="360"/>
        <end position="854"/>
    </location>
</feature>
<dbReference type="SUPFAM" id="SSF56935">
    <property type="entry name" value="Porins"/>
    <property type="match status" value="1"/>
</dbReference>
<keyword evidence="7 8" id="KW-0998">Cell outer membrane</keyword>
<keyword evidence="14" id="KW-1185">Reference proteome</keyword>
<keyword evidence="2 8" id="KW-0813">Transport</keyword>
<dbReference type="EMBL" id="MDHN01000029">
    <property type="protein sequence ID" value="OFC70349.1"/>
    <property type="molecule type" value="Genomic_DNA"/>
</dbReference>
<evidence type="ECO:0000256" key="2">
    <source>
        <dbReference type="ARBA" id="ARBA00022448"/>
    </source>
</evidence>
<keyword evidence="4 8" id="KW-0812">Transmembrane</keyword>
<comment type="similarity">
    <text evidence="8 9">Belongs to the TonB-dependent receptor family.</text>
</comment>
<dbReference type="InterPro" id="IPR039426">
    <property type="entry name" value="TonB-dep_rcpt-like"/>
</dbReference>
<evidence type="ECO:0000256" key="4">
    <source>
        <dbReference type="ARBA" id="ARBA00022692"/>
    </source>
</evidence>
<evidence type="ECO:0000256" key="1">
    <source>
        <dbReference type="ARBA" id="ARBA00004571"/>
    </source>
</evidence>
<keyword evidence="6 8" id="KW-0472">Membrane</keyword>
<evidence type="ECO:0000313" key="14">
    <source>
        <dbReference type="Proteomes" id="UP000175691"/>
    </source>
</evidence>
<dbReference type="InterPro" id="IPR037066">
    <property type="entry name" value="Plug_dom_sf"/>
</dbReference>
<keyword evidence="10" id="KW-0732">Signal</keyword>
<evidence type="ECO:0000256" key="3">
    <source>
        <dbReference type="ARBA" id="ARBA00022452"/>
    </source>
</evidence>
<dbReference type="InterPro" id="IPR000531">
    <property type="entry name" value="Beta-barrel_TonB"/>
</dbReference>
<dbReference type="Proteomes" id="UP000175691">
    <property type="component" value="Unassembled WGS sequence"/>
</dbReference>
<proteinExistence type="inferred from homology"/>
<evidence type="ECO:0000259" key="11">
    <source>
        <dbReference type="Pfam" id="PF00593"/>
    </source>
</evidence>
<dbReference type="Gene3D" id="2.170.130.10">
    <property type="entry name" value="TonB-dependent receptor, plug domain"/>
    <property type="match status" value="1"/>
</dbReference>
<feature type="chain" id="PRO_5009209625" description="TonB-dependent receptor" evidence="10">
    <location>
        <begin position="33"/>
        <end position="886"/>
    </location>
</feature>
<feature type="domain" description="TonB-dependent receptor plug" evidence="12">
    <location>
        <begin position="69"/>
        <end position="181"/>
    </location>
</feature>
<keyword evidence="3 8" id="KW-1134">Transmembrane beta strand</keyword>
<accession>A0A1E7ZA06</accession>